<keyword evidence="2" id="KW-1185">Reference proteome</keyword>
<protein>
    <submittedName>
        <fullName evidence="1">Uncharacterized protein</fullName>
    </submittedName>
</protein>
<organism evidence="1 2">
    <name type="scientific">Ilex paraguariensis</name>
    <name type="common">yerba mate</name>
    <dbReference type="NCBI Taxonomy" id="185542"/>
    <lineage>
        <taxon>Eukaryota</taxon>
        <taxon>Viridiplantae</taxon>
        <taxon>Streptophyta</taxon>
        <taxon>Embryophyta</taxon>
        <taxon>Tracheophyta</taxon>
        <taxon>Spermatophyta</taxon>
        <taxon>Magnoliopsida</taxon>
        <taxon>eudicotyledons</taxon>
        <taxon>Gunneridae</taxon>
        <taxon>Pentapetalae</taxon>
        <taxon>asterids</taxon>
        <taxon>campanulids</taxon>
        <taxon>Aquifoliales</taxon>
        <taxon>Aquifoliaceae</taxon>
        <taxon>Ilex</taxon>
    </lineage>
</organism>
<dbReference type="PANTHER" id="PTHR48429">
    <property type="entry name" value="AGENET DOMAIN-CONTAINING PROTEIN"/>
    <property type="match status" value="1"/>
</dbReference>
<comment type="caution">
    <text evidence="1">The sequence shown here is derived from an EMBL/GenBank/DDBJ whole genome shotgun (WGS) entry which is preliminary data.</text>
</comment>
<evidence type="ECO:0000313" key="1">
    <source>
        <dbReference type="EMBL" id="CAK9181919.1"/>
    </source>
</evidence>
<dbReference type="Proteomes" id="UP001642360">
    <property type="component" value="Unassembled WGS sequence"/>
</dbReference>
<evidence type="ECO:0000313" key="2">
    <source>
        <dbReference type="Proteomes" id="UP001642360"/>
    </source>
</evidence>
<dbReference type="InterPro" id="IPR055274">
    <property type="entry name" value="SWO1"/>
</dbReference>
<proteinExistence type="predicted"/>
<dbReference type="EMBL" id="CAUOFW020008180">
    <property type="protein sequence ID" value="CAK9181919.1"/>
    <property type="molecule type" value="Genomic_DNA"/>
</dbReference>
<name>A0ABC8ULR5_9AQUA</name>
<dbReference type="AlphaFoldDB" id="A0ABC8ULR5"/>
<dbReference type="PANTHER" id="PTHR48429:SF1">
    <property type="entry name" value="AGENET DOMAIN-CONTAINING PROTEIN"/>
    <property type="match status" value="1"/>
</dbReference>
<gene>
    <name evidence="1" type="ORF">ILEXP_LOCUS52028</name>
</gene>
<reference evidence="1 2" key="1">
    <citation type="submission" date="2024-02" db="EMBL/GenBank/DDBJ databases">
        <authorList>
            <person name="Vignale AGUSTIN F."/>
            <person name="Sosa J E."/>
            <person name="Modenutti C."/>
        </authorList>
    </citation>
    <scope>NUCLEOTIDE SEQUENCE [LARGE SCALE GENOMIC DNA]</scope>
</reference>
<accession>A0ABC8ULR5</accession>
<sequence>MEKLFSPHFRDTPMDYDDNDCQGQNLHLAGEGSSKFSPVLRPYSLPKFDFDDSLQGHLRFDSLVENEVFLGIPGQEDNQWIEDFSRGSSGIEFGSSAAESCSISRRKNVWSEATSLESVEMLLKSVGQEEVAPGETAIEESDAGDKLGSVTKQMEPNLKLDDEMEDVTDPHPAVPPDEFVENFSGVNESAGYKGPVVKCTSQTQEAELSAYGISSDLDPNTVREKGGLFVTHENLGIDRNCDDAMQNKIDTITQEDSGMQTTNGDSSSENVVAITVKLSNQEIPHQVSDSILVNTIDFSKETDEGVEEDCVPSKAVNMDDQILGGPAVGSCPDNLNGPTCVALKVLSVEEHAVETSITNLDEPSMVREWRDDIKTAEDCNEAVFSKGSVEGSRHEIFFLSDGKESSRQFKSNVHGESSVVSPRRWVDDGFGCGHNAWTQQAI</sequence>